<dbReference type="Gene3D" id="3.10.100.10">
    <property type="entry name" value="Mannose-Binding Protein A, subunit A"/>
    <property type="match status" value="1"/>
</dbReference>
<dbReference type="InterPro" id="IPR016187">
    <property type="entry name" value="CTDL_fold"/>
</dbReference>
<evidence type="ECO:0000256" key="1">
    <source>
        <dbReference type="ARBA" id="ARBA00023157"/>
    </source>
</evidence>
<dbReference type="PANTHER" id="PTHR46160:SF10">
    <property type="entry name" value="MUCIN-5AC-LIKE ISOFORM X2"/>
    <property type="match status" value="1"/>
</dbReference>
<feature type="domain" description="C-type lectin" evidence="2">
    <location>
        <begin position="5"/>
        <end position="119"/>
    </location>
</feature>
<dbReference type="InterPro" id="IPR001304">
    <property type="entry name" value="C-type_lectin-like"/>
</dbReference>
<feature type="non-terminal residue" evidence="5">
    <location>
        <position position="1"/>
    </location>
</feature>
<dbReference type="InterPro" id="IPR052749">
    <property type="entry name" value="Alpha-tectorin"/>
</dbReference>
<proteinExistence type="predicted"/>
<keyword evidence="1" id="KW-1015">Disulfide bond</keyword>
<accession>A0ABM0GWE3</accession>
<dbReference type="PROSITE" id="PS51233">
    <property type="entry name" value="VWFD"/>
    <property type="match status" value="1"/>
</dbReference>
<dbReference type="Pfam" id="PF00094">
    <property type="entry name" value="VWD"/>
    <property type="match status" value="1"/>
</dbReference>
<dbReference type="GeneID" id="100367935"/>
<keyword evidence="4" id="KW-1185">Reference proteome</keyword>
<dbReference type="PANTHER" id="PTHR46160">
    <property type="entry name" value="ALPHA-TECTORIN-RELATED"/>
    <property type="match status" value="1"/>
</dbReference>
<dbReference type="SMART" id="SM00034">
    <property type="entry name" value="CLECT"/>
    <property type="match status" value="1"/>
</dbReference>
<reference evidence="5" key="1">
    <citation type="submission" date="2025-08" db="UniProtKB">
        <authorList>
            <consortium name="RefSeq"/>
        </authorList>
    </citation>
    <scope>IDENTIFICATION</scope>
    <source>
        <tissue evidence="5">Testes</tissue>
    </source>
</reference>
<gene>
    <name evidence="5" type="primary">LOC100367935</name>
</gene>
<name>A0ABM0GWE3_SACKO</name>
<evidence type="ECO:0000313" key="4">
    <source>
        <dbReference type="Proteomes" id="UP000694865"/>
    </source>
</evidence>
<sequence length="301" mass="33861">RSTEKRSKDYTFVHTFMNWYDAKADCESRNLKLAEIRTQADQDELLAATMGYSSRYWFGTIDPQGDNTFEYATGESLTYSRFSPGYPTVFNDISCAAIDGYYGYWINANCDNMYPFLCEPDIDSPGVSGDPHMTTFDGRPFSFQGICWHTLFKDCSTNPAFEVTAEFEPREDSTLEHVRTRTVSVNVTVGGDFAIINGLDVVTGRTDGHITAARPIHVHEDDKKITLSFTSKDTTFTLHWTLKKHSLRVSISGSDYRGHLCGLLGDDDGDTRNDFLTPDGAVVNDATVFGESWKVEWKKCD</sequence>
<evidence type="ECO:0000259" key="2">
    <source>
        <dbReference type="PROSITE" id="PS50041"/>
    </source>
</evidence>
<dbReference type="PROSITE" id="PS00615">
    <property type="entry name" value="C_TYPE_LECTIN_1"/>
    <property type="match status" value="1"/>
</dbReference>
<feature type="domain" description="VWFD" evidence="3">
    <location>
        <begin position="123"/>
        <end position="301"/>
    </location>
</feature>
<dbReference type="PROSITE" id="PS50041">
    <property type="entry name" value="C_TYPE_LECTIN_2"/>
    <property type="match status" value="1"/>
</dbReference>
<organism evidence="4 5">
    <name type="scientific">Saccoglossus kowalevskii</name>
    <name type="common">Acorn worm</name>
    <dbReference type="NCBI Taxonomy" id="10224"/>
    <lineage>
        <taxon>Eukaryota</taxon>
        <taxon>Metazoa</taxon>
        <taxon>Hemichordata</taxon>
        <taxon>Enteropneusta</taxon>
        <taxon>Harrimaniidae</taxon>
        <taxon>Saccoglossus</taxon>
    </lineage>
</organism>
<dbReference type="Pfam" id="PF00059">
    <property type="entry name" value="Lectin_C"/>
    <property type="match status" value="1"/>
</dbReference>
<dbReference type="InterPro" id="IPR001846">
    <property type="entry name" value="VWF_type-D"/>
</dbReference>
<dbReference type="SMART" id="SM00216">
    <property type="entry name" value="VWD"/>
    <property type="match status" value="1"/>
</dbReference>
<dbReference type="RefSeq" id="XP_002738811.1">
    <property type="nucleotide sequence ID" value="XM_002738765.2"/>
</dbReference>
<dbReference type="CDD" id="cd00037">
    <property type="entry name" value="CLECT"/>
    <property type="match status" value="1"/>
</dbReference>
<evidence type="ECO:0000259" key="3">
    <source>
        <dbReference type="PROSITE" id="PS51233"/>
    </source>
</evidence>
<dbReference type="Proteomes" id="UP000694865">
    <property type="component" value="Unplaced"/>
</dbReference>
<evidence type="ECO:0000313" key="5">
    <source>
        <dbReference type="RefSeq" id="XP_002738811.1"/>
    </source>
</evidence>
<protein>
    <submittedName>
        <fullName evidence="5">IgGFc-binding protein-like</fullName>
    </submittedName>
</protein>
<dbReference type="InterPro" id="IPR018378">
    <property type="entry name" value="C-type_lectin_CS"/>
</dbReference>
<dbReference type="SUPFAM" id="SSF56436">
    <property type="entry name" value="C-type lectin-like"/>
    <property type="match status" value="1"/>
</dbReference>
<dbReference type="InterPro" id="IPR016186">
    <property type="entry name" value="C-type_lectin-like/link_sf"/>
</dbReference>